<evidence type="ECO:0000313" key="4">
    <source>
        <dbReference type="Proteomes" id="UP000186955"/>
    </source>
</evidence>
<evidence type="ECO:0000256" key="1">
    <source>
        <dbReference type="SAM" id="MobiDB-lite"/>
    </source>
</evidence>
<keyword evidence="4" id="KW-1185">Reference proteome</keyword>
<evidence type="ECO:0000313" key="3">
    <source>
        <dbReference type="EMBL" id="OKO95576.1"/>
    </source>
</evidence>
<feature type="transmembrane region" description="Helical" evidence="2">
    <location>
        <begin position="235"/>
        <end position="256"/>
    </location>
</feature>
<keyword evidence="2" id="KW-0812">Transmembrane</keyword>
<dbReference type="STRING" id="1316194.A0A1Q5T5Q6"/>
<keyword evidence="2" id="KW-0472">Membrane</keyword>
<feature type="region of interest" description="Disordered" evidence="1">
    <location>
        <begin position="1"/>
        <end position="42"/>
    </location>
</feature>
<organism evidence="3 4">
    <name type="scientific">Penicillium subrubescens</name>
    <dbReference type="NCBI Taxonomy" id="1316194"/>
    <lineage>
        <taxon>Eukaryota</taxon>
        <taxon>Fungi</taxon>
        <taxon>Dikarya</taxon>
        <taxon>Ascomycota</taxon>
        <taxon>Pezizomycotina</taxon>
        <taxon>Eurotiomycetes</taxon>
        <taxon>Eurotiomycetidae</taxon>
        <taxon>Eurotiales</taxon>
        <taxon>Aspergillaceae</taxon>
        <taxon>Penicillium</taxon>
    </lineage>
</organism>
<feature type="transmembrane region" description="Helical" evidence="2">
    <location>
        <begin position="97"/>
        <end position="116"/>
    </location>
</feature>
<feature type="transmembrane region" description="Helical" evidence="2">
    <location>
        <begin position="73"/>
        <end position="91"/>
    </location>
</feature>
<keyword evidence="2" id="KW-1133">Transmembrane helix</keyword>
<dbReference type="AlphaFoldDB" id="A0A1Q5T5Q6"/>
<evidence type="ECO:0000256" key="2">
    <source>
        <dbReference type="SAM" id="Phobius"/>
    </source>
</evidence>
<protein>
    <submittedName>
        <fullName evidence="3">Uncharacterized protein</fullName>
    </submittedName>
</protein>
<gene>
    <name evidence="3" type="ORF">PENSUB_11088</name>
</gene>
<name>A0A1Q5T5Q6_9EURO</name>
<reference evidence="3 4" key="1">
    <citation type="submission" date="2016-10" db="EMBL/GenBank/DDBJ databases">
        <title>Genome sequence of the ascomycete fungus Penicillium subrubescens.</title>
        <authorList>
            <person name="De Vries R.P."/>
            <person name="Peng M."/>
            <person name="Dilokpimol A."/>
            <person name="Hilden K."/>
            <person name="Makela M.R."/>
            <person name="Grigoriev I."/>
            <person name="Riley R."/>
            <person name="Granchi Z."/>
        </authorList>
    </citation>
    <scope>NUCLEOTIDE SEQUENCE [LARGE SCALE GENOMIC DNA]</scope>
    <source>
        <strain evidence="3 4">CBS 132785</strain>
    </source>
</reference>
<comment type="caution">
    <text evidence="3">The sequence shown here is derived from an EMBL/GenBank/DDBJ whole genome shotgun (WGS) entry which is preliminary data.</text>
</comment>
<feature type="transmembrane region" description="Helical" evidence="2">
    <location>
        <begin position="196"/>
        <end position="223"/>
    </location>
</feature>
<dbReference type="EMBL" id="MNBE01000702">
    <property type="protein sequence ID" value="OKO95576.1"/>
    <property type="molecule type" value="Genomic_DNA"/>
</dbReference>
<feature type="transmembrane region" description="Helical" evidence="2">
    <location>
        <begin position="169"/>
        <end position="190"/>
    </location>
</feature>
<accession>A0A1Q5T5Q6</accession>
<sequence>MRSQIVDITPTTQAESVQRHADGSLGEVEKPDPTPPRQDAFGDEEHAEVKYNVLTWRFADAGEILIGRFGRELFGTGQLLFLIFIMASHILTFTVALNTITGIFSAIMIAMIALGIQNKGSILQPTVETNLVTEFTAATNIAFSYAHVAANSIYIRIFAGSDRMHKRDFVAIGSWVGLAVCLWIVAWIIAEAIPVFSSLLSLITALFGSWFTFGVTGMFWLHMNKGLWFSLPKKIAVTLLNAFAICVGIVLCGLGLCTSGKSIHVNPGSSSFSCANAA</sequence>
<dbReference type="Proteomes" id="UP000186955">
    <property type="component" value="Unassembled WGS sequence"/>
</dbReference>
<feature type="compositionally biased region" description="Basic and acidic residues" evidence="1">
    <location>
        <begin position="17"/>
        <end position="32"/>
    </location>
</feature>
<proteinExistence type="predicted"/>